<dbReference type="Proteomes" id="UP001470230">
    <property type="component" value="Unassembled WGS sequence"/>
</dbReference>
<dbReference type="PROSITE" id="PS00113">
    <property type="entry name" value="ADENYLATE_KINASE"/>
    <property type="match status" value="1"/>
</dbReference>
<evidence type="ECO:0000256" key="1">
    <source>
        <dbReference type="ARBA" id="ARBA00022679"/>
    </source>
</evidence>
<name>A0ABR2K3F7_9EUKA</name>
<evidence type="ECO:0008006" key="7">
    <source>
        <dbReference type="Google" id="ProtNLM"/>
    </source>
</evidence>
<keyword evidence="1 4" id="KW-0808">Transferase</keyword>
<comment type="caution">
    <text evidence="5">The sequence shown here is derived from an EMBL/GenBank/DDBJ whole genome shotgun (WGS) entry which is preliminary data.</text>
</comment>
<protein>
    <recommendedName>
        <fullName evidence="7">Adenylate kinase family protein</fullName>
    </recommendedName>
</protein>
<dbReference type="CDD" id="cd01428">
    <property type="entry name" value="ADK"/>
    <property type="match status" value="1"/>
</dbReference>
<reference evidence="5 6" key="1">
    <citation type="submission" date="2024-04" db="EMBL/GenBank/DDBJ databases">
        <title>Tritrichomonas musculus Genome.</title>
        <authorList>
            <person name="Alves-Ferreira E."/>
            <person name="Grigg M."/>
            <person name="Lorenzi H."/>
            <person name="Galac M."/>
        </authorList>
    </citation>
    <scope>NUCLEOTIDE SEQUENCE [LARGE SCALE GENOMIC DNA]</scope>
    <source>
        <strain evidence="5 6">EAF2021</strain>
    </source>
</reference>
<evidence type="ECO:0000313" key="5">
    <source>
        <dbReference type="EMBL" id="KAK8885660.1"/>
    </source>
</evidence>
<dbReference type="Gene3D" id="3.40.50.300">
    <property type="entry name" value="P-loop containing nucleotide triphosphate hydrolases"/>
    <property type="match status" value="1"/>
</dbReference>
<proteinExistence type="inferred from homology"/>
<evidence type="ECO:0000313" key="6">
    <source>
        <dbReference type="Proteomes" id="UP001470230"/>
    </source>
</evidence>
<evidence type="ECO:0000256" key="4">
    <source>
        <dbReference type="RuleBase" id="RU003330"/>
    </source>
</evidence>
<dbReference type="PANTHER" id="PTHR23359">
    <property type="entry name" value="NUCLEOTIDE KINASE"/>
    <property type="match status" value="1"/>
</dbReference>
<dbReference type="PRINTS" id="PR00094">
    <property type="entry name" value="ADENYLTKNASE"/>
</dbReference>
<dbReference type="HAMAP" id="MF_00235">
    <property type="entry name" value="Adenylate_kinase_Adk"/>
    <property type="match status" value="1"/>
</dbReference>
<dbReference type="InterPro" id="IPR033690">
    <property type="entry name" value="Adenylat_kinase_CS"/>
</dbReference>
<keyword evidence="2" id="KW-0547">Nucleotide-binding</keyword>
<sequence length="191" mass="21199">MSLKDKIVLALIGGPGAGKGTISNSIKRDYDVGYMCAGDLLRKAAQEDTPFGHKLAEQLKNGEIVAQEVTIGLLKKEIESQHKQFYLIDGFPRATEQAETFEREIVPFKAAIFVSVPDEILIQRVLKRGETSGRSDDNEESAKKRIHTFHSICEPVNHYFGDRCITVDGNAGPPDVVYEQVKKVLAKILDQ</sequence>
<dbReference type="EMBL" id="JAPFFF010000007">
    <property type="protein sequence ID" value="KAK8885660.1"/>
    <property type="molecule type" value="Genomic_DNA"/>
</dbReference>
<dbReference type="InterPro" id="IPR027417">
    <property type="entry name" value="P-loop_NTPase"/>
</dbReference>
<keyword evidence="6" id="KW-1185">Reference proteome</keyword>
<organism evidence="5 6">
    <name type="scientific">Tritrichomonas musculus</name>
    <dbReference type="NCBI Taxonomy" id="1915356"/>
    <lineage>
        <taxon>Eukaryota</taxon>
        <taxon>Metamonada</taxon>
        <taxon>Parabasalia</taxon>
        <taxon>Tritrichomonadida</taxon>
        <taxon>Tritrichomonadidae</taxon>
        <taxon>Tritrichomonas</taxon>
    </lineage>
</organism>
<dbReference type="Pfam" id="PF00406">
    <property type="entry name" value="ADK"/>
    <property type="match status" value="1"/>
</dbReference>
<keyword evidence="3 4" id="KW-0418">Kinase</keyword>
<evidence type="ECO:0000256" key="2">
    <source>
        <dbReference type="ARBA" id="ARBA00022741"/>
    </source>
</evidence>
<dbReference type="InterPro" id="IPR000850">
    <property type="entry name" value="Adenylat/UMP-CMP_kin"/>
</dbReference>
<dbReference type="SUPFAM" id="SSF52540">
    <property type="entry name" value="P-loop containing nucleoside triphosphate hydrolases"/>
    <property type="match status" value="1"/>
</dbReference>
<accession>A0ABR2K3F7</accession>
<evidence type="ECO:0000256" key="3">
    <source>
        <dbReference type="ARBA" id="ARBA00022777"/>
    </source>
</evidence>
<gene>
    <name evidence="5" type="ORF">M9Y10_041112</name>
</gene>
<comment type="similarity">
    <text evidence="4">Belongs to the adenylate kinase family.</text>
</comment>